<dbReference type="GO" id="GO:0016787">
    <property type="term" value="F:hydrolase activity"/>
    <property type="evidence" value="ECO:0007669"/>
    <property type="project" value="UniProtKB-KW"/>
</dbReference>
<dbReference type="InterPro" id="IPR017482">
    <property type="entry name" value="Lambda-type_endonuclease"/>
</dbReference>
<reference evidence="3" key="1">
    <citation type="journal article" date="2021" name="PeerJ">
        <title>Extensive microbial diversity within the chicken gut microbiome revealed by metagenomics and culture.</title>
        <authorList>
            <person name="Gilroy R."/>
            <person name="Ravi A."/>
            <person name="Getino M."/>
            <person name="Pursley I."/>
            <person name="Horton D.L."/>
            <person name="Alikhan N.F."/>
            <person name="Baker D."/>
            <person name="Gharbi K."/>
            <person name="Hall N."/>
            <person name="Watson M."/>
            <person name="Adriaenssens E.M."/>
            <person name="Foster-Nyarko E."/>
            <person name="Jarju S."/>
            <person name="Secka A."/>
            <person name="Antonio M."/>
            <person name="Oren A."/>
            <person name="Chaudhuri R.R."/>
            <person name="La Ragione R."/>
            <person name="Hildebrand F."/>
            <person name="Pallen M.J."/>
        </authorList>
    </citation>
    <scope>NUCLEOTIDE SEQUENCE</scope>
    <source>
        <strain evidence="3">USAMLcec2-132</strain>
    </source>
</reference>
<dbReference type="AlphaFoldDB" id="A0A9D2SQR6"/>
<keyword evidence="1" id="KW-0378">Hydrolase</keyword>
<proteinExistence type="predicted"/>
<feature type="non-terminal residue" evidence="3">
    <location>
        <position position="141"/>
    </location>
</feature>
<evidence type="ECO:0000256" key="1">
    <source>
        <dbReference type="ARBA" id="ARBA00022801"/>
    </source>
</evidence>
<reference evidence="3" key="2">
    <citation type="submission" date="2021-04" db="EMBL/GenBank/DDBJ databases">
        <authorList>
            <person name="Gilroy R."/>
        </authorList>
    </citation>
    <scope>NUCLEOTIDE SEQUENCE</scope>
    <source>
        <strain evidence="3">USAMLcec2-132</strain>
    </source>
</reference>
<protein>
    <submittedName>
        <fullName evidence="3">YqaJ viral recombinase family protein</fullName>
    </submittedName>
</protein>
<dbReference type="NCBIfam" id="TIGR03033">
    <property type="entry name" value="phage_rel_nuc"/>
    <property type="match status" value="1"/>
</dbReference>
<evidence type="ECO:0000313" key="3">
    <source>
        <dbReference type="EMBL" id="HJC25304.1"/>
    </source>
</evidence>
<dbReference type="SUPFAM" id="SSF52980">
    <property type="entry name" value="Restriction endonuclease-like"/>
    <property type="match status" value="1"/>
</dbReference>
<sequence>MPAGSLAVKERYQPLVLVETAGLSEEEWLAYRRKGIGGSDVAALLGISPWRTARDLFYDKLNIAVVEDHEDNWVALEMGHLLEPLVAKIFQHRTGYKVYQIKKMFQHPKYPWMLADVDYFVELPDGTTAILEIKTTNYNAK</sequence>
<gene>
    <name evidence="3" type="ORF">H9761_16640</name>
</gene>
<feature type="domain" description="YqaJ viral recombinase" evidence="2">
    <location>
        <begin position="27"/>
        <end position="138"/>
    </location>
</feature>
<dbReference type="Proteomes" id="UP000823891">
    <property type="component" value="Unassembled WGS sequence"/>
</dbReference>
<organism evidence="3 4">
    <name type="scientific">Candidatus Eisenbergiella merdavium</name>
    <dbReference type="NCBI Taxonomy" id="2838551"/>
    <lineage>
        <taxon>Bacteria</taxon>
        <taxon>Bacillati</taxon>
        <taxon>Bacillota</taxon>
        <taxon>Clostridia</taxon>
        <taxon>Lachnospirales</taxon>
        <taxon>Lachnospiraceae</taxon>
        <taxon>Eisenbergiella</taxon>
    </lineage>
</organism>
<dbReference type="EMBL" id="DWWS01000062">
    <property type="protein sequence ID" value="HJC25304.1"/>
    <property type="molecule type" value="Genomic_DNA"/>
</dbReference>
<dbReference type="Gene3D" id="3.90.320.10">
    <property type="match status" value="1"/>
</dbReference>
<name>A0A9D2SQR6_9FIRM</name>
<dbReference type="InterPro" id="IPR011604">
    <property type="entry name" value="PDDEXK-like_dom_sf"/>
</dbReference>
<dbReference type="Pfam" id="PF09588">
    <property type="entry name" value="YqaJ"/>
    <property type="match status" value="1"/>
</dbReference>
<dbReference type="InterPro" id="IPR019080">
    <property type="entry name" value="YqaJ_viral_recombinase"/>
</dbReference>
<comment type="caution">
    <text evidence="3">The sequence shown here is derived from an EMBL/GenBank/DDBJ whole genome shotgun (WGS) entry which is preliminary data.</text>
</comment>
<evidence type="ECO:0000313" key="4">
    <source>
        <dbReference type="Proteomes" id="UP000823891"/>
    </source>
</evidence>
<evidence type="ECO:0000259" key="2">
    <source>
        <dbReference type="Pfam" id="PF09588"/>
    </source>
</evidence>
<dbReference type="InterPro" id="IPR011335">
    <property type="entry name" value="Restrct_endonuc-II-like"/>
</dbReference>
<accession>A0A9D2SQR6</accession>